<dbReference type="GeneTree" id="ENSGT01030000234977"/>
<feature type="domain" description="C2H2-type" evidence="2">
    <location>
        <begin position="44"/>
        <end position="66"/>
    </location>
</feature>
<dbReference type="GeneID" id="100680820"/>
<proteinExistence type="predicted"/>
<dbReference type="SUPFAM" id="SSF57667">
    <property type="entry name" value="beta-beta-alpha zinc fingers"/>
    <property type="match status" value="1"/>
</dbReference>
<dbReference type="RefSeq" id="XP_007668756.1">
    <property type="nucleotide sequence ID" value="XM_007670566.4"/>
</dbReference>
<gene>
    <name evidence="3" type="primary">LOC100680820</name>
</gene>
<name>F7CFG0_ORNAN</name>
<evidence type="ECO:0000313" key="3">
    <source>
        <dbReference type="Ensembl" id="ENSOANP00000025239.3"/>
    </source>
</evidence>
<reference evidence="3" key="2">
    <citation type="submission" date="2025-08" db="UniProtKB">
        <authorList>
            <consortium name="Ensembl"/>
        </authorList>
    </citation>
    <scope>IDENTIFICATION</scope>
    <source>
        <strain evidence="3">Glennie</strain>
    </source>
</reference>
<dbReference type="InParanoid" id="F7CFG0"/>
<keyword evidence="4" id="KW-1185">Reference proteome</keyword>
<dbReference type="GO" id="GO:0003727">
    <property type="term" value="F:single-stranded RNA binding"/>
    <property type="evidence" value="ECO:0000318"/>
    <property type="project" value="GO_Central"/>
</dbReference>
<dbReference type="eggNOG" id="ENOG502S7E5">
    <property type="taxonomic scope" value="Eukaryota"/>
</dbReference>
<protein>
    <recommendedName>
        <fullName evidence="2">C2H2-type domain-containing protein</fullName>
    </recommendedName>
</protein>
<dbReference type="InterPro" id="IPR003604">
    <property type="entry name" value="Matrin/U1-like-C_Znf_C2H2"/>
</dbReference>
<accession>F7CFG0</accession>
<dbReference type="Bgee" id="ENSOANG00000019891">
    <property type="expression patterns" value="Expressed in adult mammalian kidney and 7 other cell types or tissues"/>
</dbReference>
<feature type="region of interest" description="Disordered" evidence="1">
    <location>
        <begin position="1"/>
        <end position="32"/>
    </location>
</feature>
<dbReference type="Ensembl" id="ENSOANT00000029043.3">
    <property type="protein sequence ID" value="ENSOANP00000025239.3"/>
    <property type="gene ID" value="ENSOANG00000019891.3"/>
</dbReference>
<dbReference type="HOGENOM" id="CLU_705886_0_0_1"/>
<dbReference type="SMART" id="SM00451">
    <property type="entry name" value="ZnF_U1"/>
    <property type="match status" value="1"/>
</dbReference>
<dbReference type="InterPro" id="IPR036236">
    <property type="entry name" value="Znf_C2H2_sf"/>
</dbReference>
<dbReference type="PROSITE" id="PS00028">
    <property type="entry name" value="ZINC_FINGER_C2H2_1"/>
    <property type="match status" value="1"/>
</dbReference>
<dbReference type="RefSeq" id="XP_028908378.1">
    <property type="nucleotide sequence ID" value="XM_029052545.2"/>
</dbReference>
<dbReference type="Proteomes" id="UP000002279">
    <property type="component" value="Chromosome X2"/>
</dbReference>
<dbReference type="InterPro" id="IPR013087">
    <property type="entry name" value="Znf_C2H2_type"/>
</dbReference>
<dbReference type="Pfam" id="PF12874">
    <property type="entry name" value="zf-met"/>
    <property type="match status" value="1"/>
</dbReference>
<reference evidence="3" key="3">
    <citation type="submission" date="2025-09" db="UniProtKB">
        <authorList>
            <consortium name="Ensembl"/>
        </authorList>
    </citation>
    <scope>IDENTIFICATION</scope>
    <source>
        <strain evidence="3">Glennie</strain>
    </source>
</reference>
<dbReference type="OMA" id="VPMKYRV"/>
<feature type="compositionally biased region" description="Low complexity" evidence="1">
    <location>
        <begin position="1"/>
        <end position="31"/>
    </location>
</feature>
<dbReference type="GO" id="GO:0003725">
    <property type="term" value="F:double-stranded RNA binding"/>
    <property type="evidence" value="ECO:0000318"/>
    <property type="project" value="GO_Central"/>
</dbReference>
<evidence type="ECO:0000313" key="4">
    <source>
        <dbReference type="Proteomes" id="UP000002279"/>
    </source>
</evidence>
<reference evidence="3 4" key="1">
    <citation type="journal article" date="2008" name="Nature">
        <title>Genome analysis of the platypus reveals unique signatures of evolution.</title>
        <authorList>
            <person name="Warren W.C."/>
            <person name="Hillier L.W."/>
            <person name="Marshall Graves J.A."/>
            <person name="Birney E."/>
            <person name="Ponting C.P."/>
            <person name="Grutzner F."/>
            <person name="Belov K."/>
            <person name="Miller W."/>
            <person name="Clarke L."/>
            <person name="Chinwalla A.T."/>
            <person name="Yang S.P."/>
            <person name="Heger A."/>
            <person name="Locke D.P."/>
            <person name="Miethke P."/>
            <person name="Waters P.D."/>
            <person name="Veyrunes F."/>
            <person name="Fulton L."/>
            <person name="Fulton B."/>
            <person name="Graves T."/>
            <person name="Wallis J."/>
            <person name="Puente X.S."/>
            <person name="Lopez-Otin C."/>
            <person name="Ordonez G.R."/>
            <person name="Eichler E.E."/>
            <person name="Chen L."/>
            <person name="Cheng Z."/>
            <person name="Deakin J.E."/>
            <person name="Alsop A."/>
            <person name="Thompson K."/>
            <person name="Kirby P."/>
            <person name="Papenfuss A.T."/>
            <person name="Wakefield M.J."/>
            <person name="Olender T."/>
            <person name="Lancet D."/>
            <person name="Huttley G.A."/>
            <person name="Smit A.F."/>
            <person name="Pask A."/>
            <person name="Temple-Smith P."/>
            <person name="Batzer M.A."/>
            <person name="Walker J.A."/>
            <person name="Konkel M.K."/>
            <person name="Harris R.S."/>
            <person name="Whittington C.M."/>
            <person name="Wong E.S."/>
            <person name="Gemmell N.J."/>
            <person name="Buschiazzo E."/>
            <person name="Vargas Jentzsch I.M."/>
            <person name="Merkel A."/>
            <person name="Schmitz J."/>
            <person name="Zemann A."/>
            <person name="Churakov G."/>
            <person name="Kriegs J.O."/>
            <person name="Brosius J."/>
            <person name="Murchison E.P."/>
            <person name="Sachidanandam R."/>
            <person name="Smith C."/>
            <person name="Hannon G.J."/>
            <person name="Tsend-Ayush E."/>
            <person name="McMillan D."/>
            <person name="Attenborough R."/>
            <person name="Rens W."/>
            <person name="Ferguson-Smith M."/>
            <person name="Lefevre C.M."/>
            <person name="Sharp J.A."/>
            <person name="Nicholas K.R."/>
            <person name="Ray D.A."/>
            <person name="Kube M."/>
            <person name="Reinhardt R."/>
            <person name="Pringle T.H."/>
            <person name="Taylor J."/>
            <person name="Jones R.C."/>
            <person name="Nixon B."/>
            <person name="Dacheux J.L."/>
            <person name="Niwa H."/>
            <person name="Sekita Y."/>
            <person name="Huang X."/>
            <person name="Stark A."/>
            <person name="Kheradpour P."/>
            <person name="Kellis M."/>
            <person name="Flicek P."/>
            <person name="Chen Y."/>
            <person name="Webber C."/>
            <person name="Hardison R."/>
            <person name="Nelson J."/>
            <person name="Hallsworth-Pepin K."/>
            <person name="Delehaunty K."/>
            <person name="Markovic C."/>
            <person name="Minx P."/>
            <person name="Feng Y."/>
            <person name="Kremitzki C."/>
            <person name="Mitreva M."/>
            <person name="Glasscock J."/>
            <person name="Wylie T."/>
            <person name="Wohldmann P."/>
            <person name="Thiru P."/>
            <person name="Nhan M.N."/>
            <person name="Pohl C.S."/>
            <person name="Smith S.M."/>
            <person name="Hou S."/>
            <person name="Nefedov M."/>
            <person name="de Jong P.J."/>
            <person name="Renfree M.B."/>
            <person name="Mardis E.R."/>
            <person name="Wilson R.K."/>
        </authorList>
    </citation>
    <scope>NUCLEOTIDE SEQUENCE [LARGE SCALE GENOMIC DNA]</scope>
    <source>
        <strain evidence="3 4">Glennie</strain>
    </source>
</reference>
<dbReference type="GO" id="GO:0008270">
    <property type="term" value="F:zinc ion binding"/>
    <property type="evidence" value="ECO:0007669"/>
    <property type="project" value="InterPro"/>
</dbReference>
<feature type="region of interest" description="Disordered" evidence="1">
    <location>
        <begin position="456"/>
        <end position="478"/>
    </location>
</feature>
<dbReference type="Gene3D" id="3.30.160.60">
    <property type="entry name" value="Classic Zinc Finger"/>
    <property type="match status" value="1"/>
</dbReference>
<dbReference type="PANTHER" id="PTHR45762:SF10">
    <property type="entry name" value="C2H2-TYPE DOMAIN-CONTAINING PROTEIN"/>
    <property type="match status" value="1"/>
</dbReference>
<organism evidence="3 4">
    <name type="scientific">Ornithorhynchus anatinus</name>
    <name type="common">Duckbill platypus</name>
    <dbReference type="NCBI Taxonomy" id="9258"/>
    <lineage>
        <taxon>Eukaryota</taxon>
        <taxon>Metazoa</taxon>
        <taxon>Chordata</taxon>
        <taxon>Craniata</taxon>
        <taxon>Vertebrata</taxon>
        <taxon>Euteleostomi</taxon>
        <taxon>Mammalia</taxon>
        <taxon>Monotremata</taxon>
        <taxon>Ornithorhynchidae</taxon>
        <taxon>Ornithorhynchus</taxon>
    </lineage>
</organism>
<evidence type="ECO:0000259" key="2">
    <source>
        <dbReference type="PROSITE" id="PS00028"/>
    </source>
</evidence>
<sequence>MSASTSVATDATAAPSSTSTSNATATTSTTTEEAKPTEKKIFYCEICHVPCMSSISLQSHFRGAKHKKKERALSYFGPATSRTFGVPRPALKRKFTKDIRSLKDLMYDPKREEPLIGLEHVVEIRFAGRKEPHYECKLCEFNTEMAPMIEHLSGFKHRKAYITKTFPKMIKTGTPFAKEDRVKYLRQLAQEVEKKEGLKMYMTEDYAKTSTSVSSCTQISGKKRTRWSSDFKPENDPVKKYMALKYMESFHITSEAQATLVKTVTQGLTKALKAFCEKQAAVNYASSLRPLMSLSRYELGSGYSSRLQTAYKDISGSSHIQEPYRKAPKLDHSQFAVHYPTSASYPSEKSLSYSSSRSQAHYHMGEGIAYYRQRFSDSETKSSQVNDPFLHHKGGYSSAHRDWRKSSDWHRRHMRHSLDHAPYPSPSSGECSMYSRCSGGGYSNYSKSDMYGCRSDEVRMPGGGPSRHRRGELSYSHSRNYSDERVSYSAPAVTYPSPRRYSTSYPLEGSSSSYYYSGESVRSSSPVRASTSWSTDARYSKSSYSADSASFHSSSASSVSSAYRDYPHAAGSETAADRNTSNLTPDILNRIQGKDKPTVTALLTQLTPYYPALQKINIPTLVAALFETGTIS</sequence>
<feature type="region of interest" description="Disordered" evidence="1">
    <location>
        <begin position="381"/>
        <end position="402"/>
    </location>
</feature>
<dbReference type="PANTHER" id="PTHR45762">
    <property type="entry name" value="ZINC FINGER RNA-BINDING PROTEIN"/>
    <property type="match status" value="1"/>
</dbReference>
<dbReference type="OrthoDB" id="5877502at2759"/>
<dbReference type="AlphaFoldDB" id="F7CFG0"/>
<dbReference type="RefSeq" id="XP_028908379.1">
    <property type="nucleotide sequence ID" value="XM_029052546.2"/>
</dbReference>
<evidence type="ECO:0000256" key="1">
    <source>
        <dbReference type="SAM" id="MobiDB-lite"/>
    </source>
</evidence>